<organism evidence="1">
    <name type="scientific">Corethron hystrix</name>
    <dbReference type="NCBI Taxonomy" id="216773"/>
    <lineage>
        <taxon>Eukaryota</taxon>
        <taxon>Sar</taxon>
        <taxon>Stramenopiles</taxon>
        <taxon>Ochrophyta</taxon>
        <taxon>Bacillariophyta</taxon>
        <taxon>Coscinodiscophyceae</taxon>
        <taxon>Corethrophycidae</taxon>
        <taxon>Corethrales</taxon>
        <taxon>Corethraceae</taxon>
        <taxon>Corethron</taxon>
    </lineage>
</organism>
<name>A0A7S1FN58_9STRA</name>
<gene>
    <name evidence="1" type="ORF">CHYS00102_LOCUS6152</name>
</gene>
<protein>
    <submittedName>
        <fullName evidence="1">Uncharacterized protein</fullName>
    </submittedName>
</protein>
<proteinExistence type="predicted"/>
<dbReference type="AlphaFoldDB" id="A0A7S1FN58"/>
<accession>A0A7S1FN58</accession>
<sequence>MSRGRASTLLGNRPPRTSPKYSGWYYNNFHSIDDIPSFLTNPVFYFQFALLFFLQLYQTYVELLCSHFAQFTQKKKITLHVLAKIDKFKVIIQYCQEGGPPHCWGTARPGLLAQNSPVGITTISILVNINHPFYQPCFLPSICSVVLSSFVSNIC</sequence>
<evidence type="ECO:0000313" key="1">
    <source>
        <dbReference type="EMBL" id="CAD8878968.1"/>
    </source>
</evidence>
<reference evidence="1" key="1">
    <citation type="submission" date="2021-01" db="EMBL/GenBank/DDBJ databases">
        <authorList>
            <person name="Corre E."/>
            <person name="Pelletier E."/>
            <person name="Niang G."/>
            <person name="Scheremetjew M."/>
            <person name="Finn R."/>
            <person name="Kale V."/>
            <person name="Holt S."/>
            <person name="Cochrane G."/>
            <person name="Meng A."/>
            <person name="Brown T."/>
            <person name="Cohen L."/>
        </authorList>
    </citation>
    <scope>NUCLEOTIDE SEQUENCE</scope>
    <source>
        <strain evidence="1">308</strain>
    </source>
</reference>
<dbReference type="EMBL" id="HBFR01008505">
    <property type="protein sequence ID" value="CAD8878968.1"/>
    <property type="molecule type" value="Transcribed_RNA"/>
</dbReference>